<sequence length="125" mass="13927">MRIAIGLTADNTFNTNHFGESRYFAVYELENGRLTPVEKRENPVPGHDIPGKGRRIQETIADCRAIIIRSIGKGALKRMPERGIHIYLSRAKSLPEIEQALQEQGLAAFLKLNPATGKFESPQQG</sequence>
<dbReference type="SUPFAM" id="SSF53146">
    <property type="entry name" value="Nitrogenase accessory factor-like"/>
    <property type="match status" value="1"/>
</dbReference>
<reference evidence="2" key="1">
    <citation type="journal article" date="2020" name="mSystems">
        <title>Genome- and Community-Level Interaction Insights into Carbon Utilization and Element Cycling Functions of Hydrothermarchaeota in Hydrothermal Sediment.</title>
        <authorList>
            <person name="Zhou Z."/>
            <person name="Liu Y."/>
            <person name="Xu W."/>
            <person name="Pan J."/>
            <person name="Luo Z.H."/>
            <person name="Li M."/>
        </authorList>
    </citation>
    <scope>NUCLEOTIDE SEQUENCE [LARGE SCALE GENOMIC DNA]</scope>
    <source>
        <strain evidence="2">HyVt-456</strain>
    </source>
</reference>
<dbReference type="EMBL" id="DRLD01000281">
    <property type="protein sequence ID" value="HED11077.1"/>
    <property type="molecule type" value="Genomic_DNA"/>
</dbReference>
<dbReference type="Proteomes" id="UP000886005">
    <property type="component" value="Unassembled WGS sequence"/>
</dbReference>
<evidence type="ECO:0000313" key="2">
    <source>
        <dbReference type="EMBL" id="HED11077.1"/>
    </source>
</evidence>
<protein>
    <recommendedName>
        <fullName evidence="1">Dinitrogenase iron-molybdenum cofactor biosynthesis domain-containing protein</fullName>
    </recommendedName>
</protein>
<dbReference type="InterPro" id="IPR051840">
    <property type="entry name" value="NifX/NifY_domain"/>
</dbReference>
<accession>A0A7V1LP36</accession>
<evidence type="ECO:0000259" key="1">
    <source>
        <dbReference type="Pfam" id="PF02579"/>
    </source>
</evidence>
<dbReference type="PANTHER" id="PTHR33937">
    <property type="entry name" value="IRON-MOLYBDENUM PROTEIN-RELATED-RELATED"/>
    <property type="match status" value="1"/>
</dbReference>
<gene>
    <name evidence="2" type="ORF">ENJ10_10345</name>
</gene>
<organism evidence="2">
    <name type="scientific">Caldithrix abyssi</name>
    <dbReference type="NCBI Taxonomy" id="187145"/>
    <lineage>
        <taxon>Bacteria</taxon>
        <taxon>Pseudomonadati</taxon>
        <taxon>Calditrichota</taxon>
        <taxon>Calditrichia</taxon>
        <taxon>Calditrichales</taxon>
        <taxon>Calditrichaceae</taxon>
        <taxon>Caldithrix</taxon>
    </lineage>
</organism>
<comment type="caution">
    <text evidence="2">The sequence shown here is derived from an EMBL/GenBank/DDBJ whole genome shotgun (WGS) entry which is preliminary data.</text>
</comment>
<feature type="domain" description="Dinitrogenase iron-molybdenum cofactor biosynthesis" evidence="1">
    <location>
        <begin position="16"/>
        <end position="100"/>
    </location>
</feature>
<dbReference type="Gene3D" id="3.30.420.130">
    <property type="entry name" value="Dinitrogenase iron-molybdenum cofactor biosynthesis domain"/>
    <property type="match status" value="1"/>
</dbReference>
<dbReference type="PANTHER" id="PTHR33937:SF5">
    <property type="entry name" value="IRON-MOLYBDENUM COFACTOR-BINDING PROTEIN"/>
    <property type="match status" value="1"/>
</dbReference>
<dbReference type="InterPro" id="IPR036105">
    <property type="entry name" value="DiNase_FeMo-co_biosyn_sf"/>
</dbReference>
<dbReference type="InterPro" id="IPR003731">
    <property type="entry name" value="Di-Nase_FeMo-co_biosynth"/>
</dbReference>
<dbReference type="AlphaFoldDB" id="A0A7V1LP36"/>
<dbReference type="CDD" id="cd00562">
    <property type="entry name" value="NifX_NifB"/>
    <property type="match status" value="1"/>
</dbReference>
<dbReference type="Pfam" id="PF02579">
    <property type="entry name" value="Nitro_FeMo-Co"/>
    <property type="match status" value="1"/>
</dbReference>
<name>A0A7V1LP36_CALAY</name>
<proteinExistence type="predicted"/>